<gene>
    <name evidence="2" type="ORF">ACFQMJ_06430</name>
</gene>
<reference evidence="3" key="1">
    <citation type="journal article" date="2019" name="Int. J. Syst. Evol. Microbiol.">
        <title>The Global Catalogue of Microorganisms (GCM) 10K type strain sequencing project: providing services to taxonomists for standard genome sequencing and annotation.</title>
        <authorList>
            <consortium name="The Broad Institute Genomics Platform"/>
            <consortium name="The Broad Institute Genome Sequencing Center for Infectious Disease"/>
            <person name="Wu L."/>
            <person name="Ma J."/>
        </authorList>
    </citation>
    <scope>NUCLEOTIDE SEQUENCE [LARGE SCALE GENOMIC DNA]</scope>
    <source>
        <strain evidence="3">KCTC 12907</strain>
    </source>
</reference>
<evidence type="ECO:0000313" key="2">
    <source>
        <dbReference type="EMBL" id="MFC7148171.1"/>
    </source>
</evidence>
<feature type="compositionally biased region" description="Basic and acidic residues" evidence="1">
    <location>
        <begin position="39"/>
        <end position="50"/>
    </location>
</feature>
<dbReference type="Proteomes" id="UP001596378">
    <property type="component" value="Unassembled WGS sequence"/>
</dbReference>
<accession>A0ABW2F714</accession>
<proteinExistence type="predicted"/>
<name>A0ABW2F714_9BACL</name>
<organism evidence="2 3">
    <name type="scientific">Cohnella cellulosilytica</name>
    <dbReference type="NCBI Taxonomy" id="986710"/>
    <lineage>
        <taxon>Bacteria</taxon>
        <taxon>Bacillati</taxon>
        <taxon>Bacillota</taxon>
        <taxon>Bacilli</taxon>
        <taxon>Bacillales</taxon>
        <taxon>Paenibacillaceae</taxon>
        <taxon>Cohnella</taxon>
    </lineage>
</organism>
<dbReference type="RefSeq" id="WP_378048852.1">
    <property type="nucleotide sequence ID" value="NZ_JBHMDN010000018.1"/>
</dbReference>
<feature type="region of interest" description="Disordered" evidence="1">
    <location>
        <begin position="1"/>
        <end position="147"/>
    </location>
</feature>
<keyword evidence="3" id="KW-1185">Reference proteome</keyword>
<feature type="compositionally biased region" description="Low complexity" evidence="1">
    <location>
        <begin position="101"/>
        <end position="140"/>
    </location>
</feature>
<sequence>MPKTIEARKGEESVSRSRSSSRSSEVPQEQEQAEEESRESDKSAILERLKAQGAVRVFPGMGMGGGGPGPGAGQTDAAGTSASEETPSLEREAEEAPVQSPVPAAETPAEVPSEAPPAAAEVEETPAQAPVPAAEASADAQGGGGIDQAFHDRVQKTTDAANNPKWYDLPQHIENSRYGKWDLSRSRERSGNRDRDQNLEEDVRTNQVERRLMPGTFDVTQKAKNAVNDVVQNPGQTAVGMIPLVGKGLKQKMAEKYDVKERDLLRGIAATSGNETIKESASSRAKAVGTKITADRVKAGIGTVTGLVGDFVPGGSVATGAVSAATGLIGDLATSDSRKQVNQSRAREEARKAMGKKEFGGYEGVDEFIELEKQRHALVAAGKSKAGPGAGAPTVDSDEQMKRLVAHTRGDTPHYKLYKERAKQVEKERAEAAKPKTEAGGLMSRVKRFFNS</sequence>
<protein>
    <submittedName>
        <fullName evidence="2">Uncharacterized protein</fullName>
    </submittedName>
</protein>
<dbReference type="EMBL" id="JBHTAI010000003">
    <property type="protein sequence ID" value="MFC7148171.1"/>
    <property type="molecule type" value="Genomic_DNA"/>
</dbReference>
<feature type="compositionally biased region" description="Polar residues" evidence="1">
    <location>
        <begin position="77"/>
        <end position="86"/>
    </location>
</feature>
<feature type="compositionally biased region" description="Low complexity" evidence="1">
    <location>
        <begin position="16"/>
        <end position="30"/>
    </location>
</feature>
<feature type="compositionally biased region" description="Basic and acidic residues" evidence="1">
    <location>
        <begin position="1"/>
        <end position="15"/>
    </location>
</feature>
<comment type="caution">
    <text evidence="2">The sequence shown here is derived from an EMBL/GenBank/DDBJ whole genome shotgun (WGS) entry which is preliminary data.</text>
</comment>
<evidence type="ECO:0000256" key="1">
    <source>
        <dbReference type="SAM" id="MobiDB-lite"/>
    </source>
</evidence>
<evidence type="ECO:0000313" key="3">
    <source>
        <dbReference type="Proteomes" id="UP001596378"/>
    </source>
</evidence>
<feature type="compositionally biased region" description="Gly residues" evidence="1">
    <location>
        <begin position="61"/>
        <end position="72"/>
    </location>
</feature>
<feature type="region of interest" description="Disordered" evidence="1">
    <location>
        <begin position="184"/>
        <end position="204"/>
    </location>
</feature>